<name>A0A3B6IX98_WHEAT</name>
<dbReference type="Gramene" id="TraesJAG4B03G02365810.1">
    <property type="protein sequence ID" value="TraesJAG4B03G02365810.1.CDS1"/>
    <property type="gene ID" value="TraesJAG4B03G02365810"/>
</dbReference>
<keyword evidence="2" id="KW-1185">Reference proteome</keyword>
<organism evidence="1">
    <name type="scientific">Triticum aestivum</name>
    <name type="common">Wheat</name>
    <dbReference type="NCBI Taxonomy" id="4565"/>
    <lineage>
        <taxon>Eukaryota</taxon>
        <taxon>Viridiplantae</taxon>
        <taxon>Streptophyta</taxon>
        <taxon>Embryophyta</taxon>
        <taxon>Tracheophyta</taxon>
        <taxon>Spermatophyta</taxon>
        <taxon>Magnoliopsida</taxon>
        <taxon>Liliopsida</taxon>
        <taxon>Poales</taxon>
        <taxon>Poaceae</taxon>
        <taxon>BOP clade</taxon>
        <taxon>Pooideae</taxon>
        <taxon>Triticodae</taxon>
        <taxon>Triticeae</taxon>
        <taxon>Triticinae</taxon>
        <taxon>Triticum</taxon>
    </lineage>
</organism>
<dbReference type="Gramene" id="TraesSTA4B03G02362350.1">
    <property type="protein sequence ID" value="TraesSTA4B03G02362350.1.CDS1"/>
    <property type="gene ID" value="TraesSTA4B03G02362350"/>
</dbReference>
<evidence type="ECO:0008006" key="3">
    <source>
        <dbReference type="Google" id="ProtNLM"/>
    </source>
</evidence>
<evidence type="ECO:0000313" key="1">
    <source>
        <dbReference type="EnsemblPlants" id="TraesCS4B02G278400.1.cds1"/>
    </source>
</evidence>
<dbReference type="Proteomes" id="UP000019116">
    <property type="component" value="Chromosome 4B"/>
</dbReference>
<dbReference type="Gramene" id="TraesWEE_scaffold_030327_01G000100.1">
    <property type="protein sequence ID" value="TraesWEE_scaffold_030327_01G000100.1"/>
    <property type="gene ID" value="TraesWEE_scaffold_030327_01G000100"/>
</dbReference>
<reference evidence="1" key="1">
    <citation type="submission" date="2018-08" db="EMBL/GenBank/DDBJ databases">
        <authorList>
            <person name="Rossello M."/>
        </authorList>
    </citation>
    <scope>NUCLEOTIDE SEQUENCE [LARGE SCALE GENOMIC DNA]</scope>
    <source>
        <strain evidence="1">cv. Chinese Spring</strain>
    </source>
</reference>
<dbReference type="OMA" id="AEPACKC"/>
<dbReference type="Gramene" id="TraesRN4B0100766400.1">
    <property type="protein sequence ID" value="TraesRN4B0100766400.1"/>
    <property type="gene ID" value="TraesRN4B0100766400"/>
</dbReference>
<sequence length="357" mass="40950">MGKRRRCEDEAGASERPRRGRLHLIVHDYARGCTVYKLDVDAFQPGTGTDNHLESTARHLPHDCVSIRMASPDRHQNDQFVCTGNKIFAFYKDAAAGRSTMVYDSATSQVTVCPPQLAPKELAEFLTVGVDIYALETDYDRFNYKFVPSMEKLGPAPRRGWGEWRWESLRPPPIKLPILVSAQAVHPDGSIIFLSVAERGTFSFDTGRLAWTRHGSWLLPFHGEAYFVRELDAWVGLCSHQKGYIAVCNVISPDDARCECPTWTSVDDRVYYNRWKRHLAVSLTYMGNAEFCLLETITRKGYDIFTESRTRILLRLATFRVERQHSGEVRAVNMRTMLYKCPHWELECCRSPTAFWI</sequence>
<dbReference type="Gramene" id="TraesPARA_EIv1.0_1380150.1">
    <property type="protein sequence ID" value="TraesPARA_EIv1.0_1380150.1.CDS1"/>
    <property type="gene ID" value="TraesPARA_EIv1.0_1380150"/>
</dbReference>
<reference evidence="1" key="2">
    <citation type="submission" date="2018-10" db="UniProtKB">
        <authorList>
            <consortium name="EnsemblPlants"/>
        </authorList>
    </citation>
    <scope>IDENTIFICATION</scope>
</reference>
<dbReference type="Gramene" id="TraesCS4B03G0738300.1">
    <property type="protein sequence ID" value="TraesCS4B03G0738300.1.CDS1"/>
    <property type="gene ID" value="TraesCS4B03G0738300"/>
</dbReference>
<dbReference type="Gramene" id="TraesARI4B03G02405100.1">
    <property type="protein sequence ID" value="TraesARI4B03G02405100.1.CDS1"/>
    <property type="gene ID" value="TraesARI4B03G02405100"/>
</dbReference>
<dbReference type="Gramene" id="TraesSYM4B03G02394790.1">
    <property type="protein sequence ID" value="TraesSYM4B03G02394790.1.CDS1"/>
    <property type="gene ID" value="TraesSYM4B03G02394790"/>
</dbReference>
<dbReference type="Gramene" id="TraesCAD_scaffold_000323_01G000100.1">
    <property type="protein sequence ID" value="TraesCAD_scaffold_000323_01G000100.1"/>
    <property type="gene ID" value="TraesCAD_scaffold_000323_01G000100"/>
</dbReference>
<dbReference type="Gramene" id="TraesROB_scaffold_029472_01G000100.1">
    <property type="protein sequence ID" value="TraesROB_scaffold_029472_01G000100.1"/>
    <property type="gene ID" value="TraesROB_scaffold_029472_01G000100"/>
</dbReference>
<dbReference type="Gramene" id="TraesNOR4B03G02385360.1">
    <property type="protein sequence ID" value="TraesNOR4B03G02385360.1.CDS1"/>
    <property type="gene ID" value="TraesNOR4B03G02385360"/>
</dbReference>
<dbReference type="EnsemblPlants" id="TraesCS4B02G278400.1">
    <property type="protein sequence ID" value="TraesCS4B02G278400.1.cds1"/>
    <property type="gene ID" value="TraesCS4B02G278400"/>
</dbReference>
<dbReference type="InterPro" id="IPR012871">
    <property type="entry name" value="DUF1668_ORYSA"/>
</dbReference>
<dbReference type="PANTHER" id="PTHR33085:SF136">
    <property type="entry name" value="F-BOX ASSOCIATED DOMAIN-CONTAINING PROTEIN"/>
    <property type="match status" value="1"/>
</dbReference>
<dbReference type="AlphaFoldDB" id="A0A3B6IX98"/>
<accession>A0A3B6IX98</accession>
<dbReference type="PANTHER" id="PTHR33085">
    <property type="entry name" value="OS12G0113100 PROTEIN-RELATED"/>
    <property type="match status" value="1"/>
</dbReference>
<proteinExistence type="predicted"/>
<dbReference type="Pfam" id="PF07893">
    <property type="entry name" value="DUF1668"/>
    <property type="match status" value="1"/>
</dbReference>
<protein>
    <recommendedName>
        <fullName evidence="3">F-box associated domain-containing protein</fullName>
    </recommendedName>
</protein>
<evidence type="ECO:0000313" key="2">
    <source>
        <dbReference type="Proteomes" id="UP000019116"/>
    </source>
</evidence>
<dbReference type="Gramene" id="TraesLDM4B03G02368650.1">
    <property type="protein sequence ID" value="TraesLDM4B03G02368650.1.CDS1"/>
    <property type="gene ID" value="TraesLDM4B03G02368650"/>
</dbReference>
<dbReference type="Gramene" id="TraesCS4B02G278400.1">
    <property type="protein sequence ID" value="TraesCS4B02G278400.1.cds1"/>
    <property type="gene ID" value="TraesCS4B02G278400"/>
</dbReference>